<dbReference type="GO" id="GO:0005634">
    <property type="term" value="C:nucleus"/>
    <property type="evidence" value="ECO:0007669"/>
    <property type="project" value="UniProtKB-SubCell"/>
</dbReference>
<keyword evidence="5" id="KW-0677">Repeat</keyword>
<feature type="domain" description="SAM-dependent MTase DRM-type" evidence="9">
    <location>
        <begin position="448"/>
        <end position="776"/>
    </location>
</feature>
<evidence type="ECO:0000313" key="10">
    <source>
        <dbReference type="EMBL" id="WVZ96123.1"/>
    </source>
</evidence>
<feature type="region of interest" description="Disordered" evidence="8">
    <location>
        <begin position="208"/>
        <end position="231"/>
    </location>
</feature>
<protein>
    <recommendedName>
        <fullName evidence="9">SAM-dependent MTase DRM-type domain-containing protein</fullName>
    </recommendedName>
</protein>
<dbReference type="SUPFAM" id="SSF53335">
    <property type="entry name" value="S-adenosyl-L-methionine-dependent methyltransferases"/>
    <property type="match status" value="2"/>
</dbReference>
<feature type="region of interest" description="Disordered" evidence="8">
    <location>
        <begin position="27"/>
        <end position="116"/>
    </location>
</feature>
<evidence type="ECO:0000259" key="9">
    <source>
        <dbReference type="PROSITE" id="PS51680"/>
    </source>
</evidence>
<evidence type="ECO:0000256" key="5">
    <source>
        <dbReference type="ARBA" id="ARBA00022737"/>
    </source>
</evidence>
<keyword evidence="7" id="KW-0539">Nucleus</keyword>
<evidence type="ECO:0000256" key="7">
    <source>
        <dbReference type="ARBA" id="ARBA00023242"/>
    </source>
</evidence>
<dbReference type="Gene3D" id="3.40.50.150">
    <property type="entry name" value="Vaccinia Virus protein VP39"/>
    <property type="match status" value="1"/>
</dbReference>
<accession>A0AAQ3UP95</accession>
<name>A0AAQ3UP95_PASNO</name>
<dbReference type="Proteomes" id="UP001341281">
    <property type="component" value="Chromosome 10"/>
</dbReference>
<gene>
    <name evidence="10" type="ORF">U9M48_041798</name>
</gene>
<feature type="compositionally biased region" description="Pro residues" evidence="8">
    <location>
        <begin position="66"/>
        <end position="79"/>
    </location>
</feature>
<keyword evidence="4" id="KW-0949">S-adenosyl-L-methionine</keyword>
<keyword evidence="11" id="KW-1185">Reference proteome</keyword>
<keyword evidence="3" id="KW-0808">Transferase</keyword>
<evidence type="ECO:0000256" key="1">
    <source>
        <dbReference type="ARBA" id="ARBA00004123"/>
    </source>
</evidence>
<dbReference type="PROSITE" id="PS51680">
    <property type="entry name" value="SAM_MT_DRM"/>
    <property type="match status" value="1"/>
</dbReference>
<evidence type="ECO:0000256" key="4">
    <source>
        <dbReference type="ARBA" id="ARBA00022691"/>
    </source>
</evidence>
<dbReference type="PANTHER" id="PTHR23068:SF11">
    <property type="entry name" value="INACTIVE DNA (CYTOSINE-5)-METHYLTRANSFERASE DRM3-RELATED"/>
    <property type="match status" value="1"/>
</dbReference>
<organism evidence="10 11">
    <name type="scientific">Paspalum notatum var. saurae</name>
    <dbReference type="NCBI Taxonomy" id="547442"/>
    <lineage>
        <taxon>Eukaryota</taxon>
        <taxon>Viridiplantae</taxon>
        <taxon>Streptophyta</taxon>
        <taxon>Embryophyta</taxon>
        <taxon>Tracheophyta</taxon>
        <taxon>Spermatophyta</taxon>
        <taxon>Magnoliopsida</taxon>
        <taxon>Liliopsida</taxon>
        <taxon>Poales</taxon>
        <taxon>Poaceae</taxon>
        <taxon>PACMAD clade</taxon>
        <taxon>Panicoideae</taxon>
        <taxon>Andropogonodae</taxon>
        <taxon>Paspaleae</taxon>
        <taxon>Paspalinae</taxon>
        <taxon>Paspalum</taxon>
    </lineage>
</organism>
<dbReference type="AlphaFoldDB" id="A0AAQ3UP95"/>
<dbReference type="GO" id="GO:0032259">
    <property type="term" value="P:methylation"/>
    <property type="evidence" value="ECO:0007669"/>
    <property type="project" value="UniProtKB-KW"/>
</dbReference>
<feature type="compositionally biased region" description="Basic residues" evidence="8">
    <location>
        <begin position="92"/>
        <end position="101"/>
    </location>
</feature>
<proteinExistence type="predicted"/>
<evidence type="ECO:0000256" key="8">
    <source>
        <dbReference type="SAM" id="MobiDB-lite"/>
    </source>
</evidence>
<feature type="compositionally biased region" description="Low complexity" evidence="8">
    <location>
        <begin position="208"/>
        <end position="218"/>
    </location>
</feature>
<evidence type="ECO:0000256" key="6">
    <source>
        <dbReference type="ARBA" id="ARBA00023125"/>
    </source>
</evidence>
<keyword evidence="2" id="KW-0489">Methyltransferase</keyword>
<reference evidence="10 11" key="1">
    <citation type="submission" date="2024-02" db="EMBL/GenBank/DDBJ databases">
        <title>High-quality chromosome-scale genome assembly of Pensacola bahiagrass (Paspalum notatum Flugge var. saurae).</title>
        <authorList>
            <person name="Vega J.M."/>
            <person name="Podio M."/>
            <person name="Orjuela J."/>
            <person name="Siena L.A."/>
            <person name="Pessino S.C."/>
            <person name="Combes M.C."/>
            <person name="Mariac C."/>
            <person name="Albertini E."/>
            <person name="Pupilli F."/>
            <person name="Ortiz J.P.A."/>
            <person name="Leblanc O."/>
        </authorList>
    </citation>
    <scope>NUCLEOTIDE SEQUENCE [LARGE SCALE GENOMIC DNA]</scope>
    <source>
        <strain evidence="10">R1</strain>
        <tissue evidence="10">Leaf</tissue>
    </source>
</reference>
<dbReference type="InterPro" id="IPR050390">
    <property type="entry name" value="C5-Methyltransferase"/>
</dbReference>
<feature type="compositionally biased region" description="Low complexity" evidence="8">
    <location>
        <begin position="80"/>
        <end position="91"/>
    </location>
</feature>
<dbReference type="GO" id="GO:0008168">
    <property type="term" value="F:methyltransferase activity"/>
    <property type="evidence" value="ECO:0007669"/>
    <property type="project" value="UniProtKB-KW"/>
</dbReference>
<evidence type="ECO:0000313" key="11">
    <source>
        <dbReference type="Proteomes" id="UP001341281"/>
    </source>
</evidence>
<dbReference type="EMBL" id="CP144754">
    <property type="protein sequence ID" value="WVZ96123.1"/>
    <property type="molecule type" value="Genomic_DNA"/>
</dbReference>
<evidence type="ECO:0000256" key="3">
    <source>
        <dbReference type="ARBA" id="ARBA00022679"/>
    </source>
</evidence>
<evidence type="ECO:0000256" key="2">
    <source>
        <dbReference type="ARBA" id="ARBA00022603"/>
    </source>
</evidence>
<keyword evidence="6" id="KW-0238">DNA-binding</keyword>
<sequence>MYLPVKPCCCGSCSRCRARPLRFGEPDEARPLATIAGSRRRIPALPPLSPRPPVAPPLPRRLVLPRRPPAPSPPPPPPGAAAGAVPAAATSRRVRRRHPHRPVLPPPRPPAARKSGIIVKIEDYAEDGCADAAARDLREAAVDPLPRSLHASLKEEEGQPSSSSSNLRSQFIGMGFSPKLVDKVLQRHGDDDSNTILESLLSYSDLQESGSESSSSLGGLFGSDNEESNSRLESMKGINQDIKPEPDSFSEKWSYLLRTMNFSQQEVDLAFNQLGDEAPLDQLVECIISAQSGGPSGGVENGDATNEGKAEALFGVMEKTLVLLKMGFTEDEVSSAIDSFGQRTTVQELADSILARRLANSIEQKEVKVEPDSLGEAETDYSTYQPSYSALSYCDDDNNSTRVKRAKHIFGDDTGASSSQRGNPWAMGHCAGTSDMTVKVEHETMTPGRRANIQGDLAKPPYFLYGNVVEIPKHTWNQLTQFLYNVEPEFVNSQFFSSLTRNEGYIHNLPVEKRHAVVPKSPMTLEEALPFTKQWWPSWDTRKHISAVTIEVAGIEQTCERLGRMVRESRGVLSQEKHMQIMHQCRISNLIWVGHDKLSPLEPRHVERILGYPHNHTNLFELNQSERFAAMRYAFQTDTLAYSLSVLKGMYPGGIRVLSIYSGIGGAEVTLHRLGIPMKCVISVEESEVNRKILRRWWLKTEQTGVLRQLPGIWKLKTNMIENLLQEFGGFDLIIGGNYTSRKGGTTVSTTMGMDANRFFEYARVVKGVRAAVGLN</sequence>
<dbReference type="PANTHER" id="PTHR23068">
    <property type="entry name" value="DNA CYTOSINE-5- -METHYLTRANSFERASE 3-RELATED"/>
    <property type="match status" value="1"/>
</dbReference>
<comment type="subcellular location">
    <subcellularLocation>
        <location evidence="1">Nucleus</location>
    </subcellularLocation>
</comment>
<dbReference type="InterPro" id="IPR030380">
    <property type="entry name" value="SAM_MeTfrase_DRM"/>
</dbReference>
<dbReference type="InterPro" id="IPR029063">
    <property type="entry name" value="SAM-dependent_MTases_sf"/>
</dbReference>
<dbReference type="GO" id="GO:0003677">
    <property type="term" value="F:DNA binding"/>
    <property type="evidence" value="ECO:0007669"/>
    <property type="project" value="UniProtKB-KW"/>
</dbReference>
<feature type="compositionally biased region" description="Pro residues" evidence="8">
    <location>
        <begin position="44"/>
        <end position="59"/>
    </location>
</feature>